<dbReference type="GO" id="GO:0003676">
    <property type="term" value="F:nucleic acid binding"/>
    <property type="evidence" value="ECO:0007669"/>
    <property type="project" value="InterPro"/>
</dbReference>
<evidence type="ECO:0000259" key="1">
    <source>
        <dbReference type="Pfam" id="PF13610"/>
    </source>
</evidence>
<dbReference type="PANTHER" id="PTHR35528">
    <property type="entry name" value="BLL1675 PROTEIN"/>
    <property type="match status" value="1"/>
</dbReference>
<dbReference type="InterPro" id="IPR036397">
    <property type="entry name" value="RNaseH_sf"/>
</dbReference>
<dbReference type="Gene3D" id="3.30.420.10">
    <property type="entry name" value="Ribonuclease H-like superfamily/Ribonuclease H"/>
    <property type="match status" value="1"/>
</dbReference>
<reference evidence="2" key="2">
    <citation type="submission" date="2020-09" db="EMBL/GenBank/DDBJ databases">
        <authorList>
            <person name="Sun Q."/>
            <person name="Kim S."/>
        </authorList>
    </citation>
    <scope>NUCLEOTIDE SEQUENCE</scope>
    <source>
        <strain evidence="2">KCTC 32513</strain>
    </source>
</reference>
<sequence>MKINGTQYYLWRAVDHEGEVLECFVTRNRDKLAALRFLKKAMKRYGPPRIVVTDKLWSYGAAMRAIGNQSRQNTERYADNQEEN</sequence>
<reference evidence="2" key="1">
    <citation type="journal article" date="2014" name="Int. J. Syst. Evol. Microbiol.">
        <title>Complete genome sequence of Corynebacterium casei LMG S-19264T (=DSM 44701T), isolated from a smear-ripened cheese.</title>
        <authorList>
            <consortium name="US DOE Joint Genome Institute (JGI-PGF)"/>
            <person name="Walter F."/>
            <person name="Albersmeier A."/>
            <person name="Kalinowski J."/>
            <person name="Ruckert C."/>
        </authorList>
    </citation>
    <scope>NUCLEOTIDE SEQUENCE</scope>
    <source>
        <strain evidence="2">KCTC 32513</strain>
    </source>
</reference>
<dbReference type="AlphaFoldDB" id="A0A8J3CUH5"/>
<evidence type="ECO:0000313" key="2">
    <source>
        <dbReference type="EMBL" id="GHB03926.1"/>
    </source>
</evidence>
<protein>
    <recommendedName>
        <fullName evidence="1">DDE domain-containing protein</fullName>
    </recommendedName>
</protein>
<gene>
    <name evidence="2" type="ORF">GCM10009069_28150</name>
</gene>
<dbReference type="Proteomes" id="UP000634004">
    <property type="component" value="Unassembled WGS sequence"/>
</dbReference>
<proteinExistence type="predicted"/>
<evidence type="ECO:0000313" key="3">
    <source>
        <dbReference type="Proteomes" id="UP000634004"/>
    </source>
</evidence>
<feature type="domain" description="DDE" evidence="1">
    <location>
        <begin position="1"/>
        <end position="81"/>
    </location>
</feature>
<dbReference type="PANTHER" id="PTHR35528:SF3">
    <property type="entry name" value="BLL1675 PROTEIN"/>
    <property type="match status" value="1"/>
</dbReference>
<organism evidence="2 3">
    <name type="scientific">Algimonas arctica</name>
    <dbReference type="NCBI Taxonomy" id="1479486"/>
    <lineage>
        <taxon>Bacteria</taxon>
        <taxon>Pseudomonadati</taxon>
        <taxon>Pseudomonadota</taxon>
        <taxon>Alphaproteobacteria</taxon>
        <taxon>Maricaulales</taxon>
        <taxon>Robiginitomaculaceae</taxon>
        <taxon>Algimonas</taxon>
    </lineage>
</organism>
<accession>A0A8J3CUH5</accession>
<dbReference type="InterPro" id="IPR032874">
    <property type="entry name" value="DDE_dom"/>
</dbReference>
<name>A0A8J3CUH5_9PROT</name>
<keyword evidence="3" id="KW-1185">Reference proteome</keyword>
<dbReference type="InterPro" id="IPR052183">
    <property type="entry name" value="IS_Transposase"/>
</dbReference>
<dbReference type="EMBL" id="BMZH01000018">
    <property type="protein sequence ID" value="GHB03926.1"/>
    <property type="molecule type" value="Genomic_DNA"/>
</dbReference>
<comment type="caution">
    <text evidence="2">The sequence shown here is derived from an EMBL/GenBank/DDBJ whole genome shotgun (WGS) entry which is preliminary data.</text>
</comment>
<dbReference type="Pfam" id="PF13610">
    <property type="entry name" value="DDE_Tnp_IS240"/>
    <property type="match status" value="1"/>
</dbReference>